<keyword evidence="3" id="KW-1185">Reference proteome</keyword>
<keyword evidence="1" id="KW-1133">Transmembrane helix</keyword>
<evidence type="ECO:0000313" key="2">
    <source>
        <dbReference type="EMBL" id="KAJ8655448.1"/>
    </source>
</evidence>
<protein>
    <submittedName>
        <fullName evidence="2">Uncharacterized protein</fullName>
    </submittedName>
</protein>
<keyword evidence="1" id="KW-0472">Membrane</keyword>
<name>A0AAD7XWE4_9FUNG</name>
<sequence length="189" mass="22134">MCLFNEAVRQHPPPGHKLVWATTLLSVWTLVGGTIYICWNYLLLRDNPYVLLIIPAIILLSTIAWIWRYRYLQRTFQCSLVELCSRVNATENIRGINYRLTKHGNDVLQPQGERPYGLFRHSTYALVIEFDDRYRALQHLHHPPASTVVPMYYTPPPPSAAHHCQHEEKRFSMHHPYDGNCSSVYYEKQ</sequence>
<accession>A0AAD7XWE4</accession>
<dbReference type="Proteomes" id="UP001234581">
    <property type="component" value="Unassembled WGS sequence"/>
</dbReference>
<evidence type="ECO:0000313" key="3">
    <source>
        <dbReference type="Proteomes" id="UP001234581"/>
    </source>
</evidence>
<dbReference type="GeneID" id="83216349"/>
<keyword evidence="1" id="KW-0812">Transmembrane</keyword>
<reference evidence="2 3" key="1">
    <citation type="submission" date="2023-03" db="EMBL/GenBank/DDBJ databases">
        <title>Genome sequence of Lichtheimia ornata CBS 291.66.</title>
        <authorList>
            <person name="Mohabir J.T."/>
            <person name="Shea T.P."/>
            <person name="Kurbessoian T."/>
            <person name="Berby B."/>
            <person name="Fontaine J."/>
            <person name="Livny J."/>
            <person name="Gnirke A."/>
            <person name="Stajich J.E."/>
            <person name="Cuomo C.A."/>
        </authorList>
    </citation>
    <scope>NUCLEOTIDE SEQUENCE [LARGE SCALE GENOMIC DNA]</scope>
    <source>
        <strain evidence="2">CBS 291.66</strain>
    </source>
</reference>
<gene>
    <name evidence="2" type="ORF">O0I10_008942</name>
</gene>
<dbReference type="AlphaFoldDB" id="A0AAD7XWE4"/>
<organism evidence="2 3">
    <name type="scientific">Lichtheimia ornata</name>
    <dbReference type="NCBI Taxonomy" id="688661"/>
    <lineage>
        <taxon>Eukaryota</taxon>
        <taxon>Fungi</taxon>
        <taxon>Fungi incertae sedis</taxon>
        <taxon>Mucoromycota</taxon>
        <taxon>Mucoromycotina</taxon>
        <taxon>Mucoromycetes</taxon>
        <taxon>Mucorales</taxon>
        <taxon>Lichtheimiaceae</taxon>
        <taxon>Lichtheimia</taxon>
    </lineage>
</organism>
<dbReference type="RefSeq" id="XP_058340361.1">
    <property type="nucleotide sequence ID" value="XM_058488941.1"/>
</dbReference>
<proteinExistence type="predicted"/>
<dbReference type="EMBL" id="JARTCD010000049">
    <property type="protein sequence ID" value="KAJ8655448.1"/>
    <property type="molecule type" value="Genomic_DNA"/>
</dbReference>
<evidence type="ECO:0000256" key="1">
    <source>
        <dbReference type="SAM" id="Phobius"/>
    </source>
</evidence>
<comment type="caution">
    <text evidence="2">The sequence shown here is derived from an EMBL/GenBank/DDBJ whole genome shotgun (WGS) entry which is preliminary data.</text>
</comment>
<feature type="transmembrane region" description="Helical" evidence="1">
    <location>
        <begin position="18"/>
        <end position="42"/>
    </location>
</feature>
<feature type="transmembrane region" description="Helical" evidence="1">
    <location>
        <begin position="48"/>
        <end position="67"/>
    </location>
</feature>